<dbReference type="PROSITE" id="PS50053">
    <property type="entry name" value="UBIQUITIN_2"/>
    <property type="match status" value="1"/>
</dbReference>
<dbReference type="SUPFAM" id="SSF54236">
    <property type="entry name" value="Ubiquitin-like"/>
    <property type="match status" value="1"/>
</dbReference>
<proteinExistence type="predicted"/>
<sequence length="71" mass="7917">MAPISVKIKHAGKVHDVELDVDLPPAAFKEAVYQKTGVPPERMKVMIKGGVLKVCFAFMLIPHSPYPWRMA</sequence>
<dbReference type="STRING" id="98765.A0A2R6S681"/>
<evidence type="ECO:0000259" key="1">
    <source>
        <dbReference type="PROSITE" id="PS50053"/>
    </source>
</evidence>
<name>A0A2R6S681_9APHY</name>
<dbReference type="Proteomes" id="UP000186601">
    <property type="component" value="Unassembled WGS sequence"/>
</dbReference>
<accession>A0A2R6S681</accession>
<organism evidence="2 3">
    <name type="scientific">Hermanssonia centrifuga</name>
    <dbReference type="NCBI Taxonomy" id="98765"/>
    <lineage>
        <taxon>Eukaryota</taxon>
        <taxon>Fungi</taxon>
        <taxon>Dikarya</taxon>
        <taxon>Basidiomycota</taxon>
        <taxon>Agaricomycotina</taxon>
        <taxon>Agaricomycetes</taxon>
        <taxon>Polyporales</taxon>
        <taxon>Meruliaceae</taxon>
        <taxon>Hermanssonia</taxon>
    </lineage>
</organism>
<dbReference type="InterPro" id="IPR000626">
    <property type="entry name" value="Ubiquitin-like_dom"/>
</dbReference>
<reference evidence="2 3" key="1">
    <citation type="submission" date="2018-02" db="EMBL/GenBank/DDBJ databases">
        <title>Genome sequence of the basidiomycete white-rot fungus Phlebia centrifuga.</title>
        <authorList>
            <person name="Granchi Z."/>
            <person name="Peng M."/>
            <person name="de Vries R.P."/>
            <person name="Hilden K."/>
            <person name="Makela M.R."/>
            <person name="Grigoriev I."/>
            <person name="Riley R."/>
        </authorList>
    </citation>
    <scope>NUCLEOTIDE SEQUENCE [LARGE SCALE GENOMIC DNA]</scope>
    <source>
        <strain evidence="2 3">FBCC195</strain>
    </source>
</reference>
<gene>
    <name evidence="2" type="ORF">PHLCEN_2v365</name>
</gene>
<comment type="caution">
    <text evidence="2">The sequence shown here is derived from an EMBL/GenBank/DDBJ whole genome shotgun (WGS) entry which is preliminary data.</text>
</comment>
<dbReference type="OrthoDB" id="333239at2759"/>
<dbReference type="InterPro" id="IPR029071">
    <property type="entry name" value="Ubiquitin-like_domsf"/>
</dbReference>
<evidence type="ECO:0000313" key="3">
    <source>
        <dbReference type="Proteomes" id="UP000186601"/>
    </source>
</evidence>
<feature type="domain" description="Ubiquitin-like" evidence="1">
    <location>
        <begin position="2"/>
        <end position="53"/>
    </location>
</feature>
<keyword evidence="3" id="KW-1185">Reference proteome</keyword>
<dbReference type="EMBL" id="MLYV02000030">
    <property type="protein sequence ID" value="PSS37798.1"/>
    <property type="molecule type" value="Genomic_DNA"/>
</dbReference>
<dbReference type="AlphaFoldDB" id="A0A2R6S681"/>
<dbReference type="Gene3D" id="3.10.20.90">
    <property type="entry name" value="Phosphatidylinositol 3-kinase Catalytic Subunit, Chain A, domain 1"/>
    <property type="match status" value="1"/>
</dbReference>
<protein>
    <recommendedName>
        <fullName evidence="1">Ubiquitin-like domain-containing protein</fullName>
    </recommendedName>
</protein>
<evidence type="ECO:0000313" key="2">
    <source>
        <dbReference type="EMBL" id="PSS37798.1"/>
    </source>
</evidence>